<evidence type="ECO:0000313" key="2">
    <source>
        <dbReference type="EMBL" id="KAJ1098555.1"/>
    </source>
</evidence>
<accession>A0AAV7MEE8</accession>
<feature type="compositionally biased region" description="Acidic residues" evidence="1">
    <location>
        <begin position="147"/>
        <end position="163"/>
    </location>
</feature>
<proteinExistence type="predicted"/>
<keyword evidence="3" id="KW-1185">Reference proteome</keyword>
<protein>
    <submittedName>
        <fullName evidence="2">Uncharacterized protein</fullName>
    </submittedName>
</protein>
<sequence length="169" mass="19205">MWHRLPIYFKKRWGLASYQLAMEAYLYRVGPLKVEPIVKKKGQKRKSKGLGKGPSAKKGTPLRSKTETVQENSEWGWHKCERTATPLKDITMKLQNIWAPATVESDAALNEPDEELGPIERCPGGQYRNLRTQKEDAERIRGKTESQETELEATYSAEEDADPAGEWSA</sequence>
<feature type="compositionally biased region" description="Basic residues" evidence="1">
    <location>
        <begin position="40"/>
        <end position="49"/>
    </location>
</feature>
<feature type="region of interest" description="Disordered" evidence="1">
    <location>
        <begin position="40"/>
        <end position="74"/>
    </location>
</feature>
<dbReference type="AlphaFoldDB" id="A0AAV7MEE8"/>
<organism evidence="2 3">
    <name type="scientific">Pleurodeles waltl</name>
    <name type="common">Iberian ribbed newt</name>
    <dbReference type="NCBI Taxonomy" id="8319"/>
    <lineage>
        <taxon>Eukaryota</taxon>
        <taxon>Metazoa</taxon>
        <taxon>Chordata</taxon>
        <taxon>Craniata</taxon>
        <taxon>Vertebrata</taxon>
        <taxon>Euteleostomi</taxon>
        <taxon>Amphibia</taxon>
        <taxon>Batrachia</taxon>
        <taxon>Caudata</taxon>
        <taxon>Salamandroidea</taxon>
        <taxon>Salamandridae</taxon>
        <taxon>Pleurodelinae</taxon>
        <taxon>Pleurodeles</taxon>
    </lineage>
</organism>
<name>A0AAV7MEE8_PLEWA</name>
<dbReference type="EMBL" id="JANPWB010000014">
    <property type="protein sequence ID" value="KAJ1098555.1"/>
    <property type="molecule type" value="Genomic_DNA"/>
</dbReference>
<comment type="caution">
    <text evidence="2">The sequence shown here is derived from an EMBL/GenBank/DDBJ whole genome shotgun (WGS) entry which is preliminary data.</text>
</comment>
<reference evidence="2" key="1">
    <citation type="journal article" date="2022" name="bioRxiv">
        <title>Sequencing and chromosome-scale assembly of the giantPleurodeles waltlgenome.</title>
        <authorList>
            <person name="Brown T."/>
            <person name="Elewa A."/>
            <person name="Iarovenko S."/>
            <person name="Subramanian E."/>
            <person name="Araus A.J."/>
            <person name="Petzold A."/>
            <person name="Susuki M."/>
            <person name="Suzuki K.-i.T."/>
            <person name="Hayashi T."/>
            <person name="Toyoda A."/>
            <person name="Oliveira C."/>
            <person name="Osipova E."/>
            <person name="Leigh N.D."/>
            <person name="Simon A."/>
            <person name="Yun M.H."/>
        </authorList>
    </citation>
    <scope>NUCLEOTIDE SEQUENCE</scope>
    <source>
        <strain evidence="2">20211129_DDA</strain>
        <tissue evidence="2">Liver</tissue>
    </source>
</reference>
<dbReference type="Proteomes" id="UP001066276">
    <property type="component" value="Chromosome 10"/>
</dbReference>
<gene>
    <name evidence="2" type="ORF">NDU88_003664</name>
</gene>
<evidence type="ECO:0000313" key="3">
    <source>
        <dbReference type="Proteomes" id="UP001066276"/>
    </source>
</evidence>
<evidence type="ECO:0000256" key="1">
    <source>
        <dbReference type="SAM" id="MobiDB-lite"/>
    </source>
</evidence>
<feature type="region of interest" description="Disordered" evidence="1">
    <location>
        <begin position="105"/>
        <end position="169"/>
    </location>
</feature>
<feature type="compositionally biased region" description="Basic and acidic residues" evidence="1">
    <location>
        <begin position="132"/>
        <end position="146"/>
    </location>
</feature>